<feature type="transmembrane region" description="Helical" evidence="6">
    <location>
        <begin position="93"/>
        <end position="116"/>
    </location>
</feature>
<sequence>MSARDQLRRAGRRLDLTRLMGSGVQLVARFGLIGLLAFVVDVGLFNLARHALDLGPLTSKTISVAVATTVAFLGNRSWTFSERQSQHGARTAYVLFFVFNGIGLAISLGCLYVSTYLLALTSPLAENISSNVVGLALGTLFRFWAYERWVFPGAPNGQFDEERDLVDALR</sequence>
<evidence type="ECO:0000313" key="9">
    <source>
        <dbReference type="Proteomes" id="UP000198859"/>
    </source>
</evidence>
<protein>
    <submittedName>
        <fullName evidence="8">Putative flippase GtrA (Transmembrane translocase of bactoprenol-linked glucose)</fullName>
    </submittedName>
</protein>
<reference evidence="9" key="1">
    <citation type="submission" date="2016-10" db="EMBL/GenBank/DDBJ databases">
        <authorList>
            <person name="Varghese N."/>
            <person name="Submissions S."/>
        </authorList>
    </citation>
    <scope>NUCLEOTIDE SEQUENCE [LARGE SCALE GENOMIC DNA]</scope>
    <source>
        <strain evidence="9">DSM 22127</strain>
    </source>
</reference>
<evidence type="ECO:0000256" key="3">
    <source>
        <dbReference type="ARBA" id="ARBA00022692"/>
    </source>
</evidence>
<dbReference type="Pfam" id="PF04138">
    <property type="entry name" value="GtrA_DPMS_TM"/>
    <property type="match status" value="1"/>
</dbReference>
<evidence type="ECO:0000256" key="5">
    <source>
        <dbReference type="ARBA" id="ARBA00023136"/>
    </source>
</evidence>
<feature type="domain" description="GtrA/DPMS transmembrane" evidence="7">
    <location>
        <begin position="29"/>
        <end position="151"/>
    </location>
</feature>
<comment type="similarity">
    <text evidence="2">Belongs to the GtrA family.</text>
</comment>
<feature type="transmembrane region" description="Helical" evidence="6">
    <location>
        <begin position="26"/>
        <end position="48"/>
    </location>
</feature>
<keyword evidence="3 6" id="KW-0812">Transmembrane</keyword>
<evidence type="ECO:0000313" key="8">
    <source>
        <dbReference type="EMBL" id="SDR74499.1"/>
    </source>
</evidence>
<keyword evidence="5 6" id="KW-0472">Membrane</keyword>
<dbReference type="AlphaFoldDB" id="A0A1H1LKV1"/>
<keyword evidence="9" id="KW-1185">Reference proteome</keyword>
<feature type="transmembrane region" description="Helical" evidence="6">
    <location>
        <begin position="54"/>
        <end position="73"/>
    </location>
</feature>
<evidence type="ECO:0000256" key="6">
    <source>
        <dbReference type="SAM" id="Phobius"/>
    </source>
</evidence>
<evidence type="ECO:0000256" key="1">
    <source>
        <dbReference type="ARBA" id="ARBA00004141"/>
    </source>
</evidence>
<proteinExistence type="inferred from homology"/>
<keyword evidence="4 6" id="KW-1133">Transmembrane helix</keyword>
<accession>A0A1H1LKV1</accession>
<organism evidence="8 9">
    <name type="scientific">Nocardioides scoriae</name>
    <dbReference type="NCBI Taxonomy" id="642780"/>
    <lineage>
        <taxon>Bacteria</taxon>
        <taxon>Bacillati</taxon>
        <taxon>Actinomycetota</taxon>
        <taxon>Actinomycetes</taxon>
        <taxon>Propionibacteriales</taxon>
        <taxon>Nocardioidaceae</taxon>
        <taxon>Nocardioides</taxon>
    </lineage>
</organism>
<dbReference type="PANTHER" id="PTHR38459">
    <property type="entry name" value="PROPHAGE BACTOPRENOL-LINKED GLUCOSE TRANSLOCASE HOMOLOG"/>
    <property type="match status" value="1"/>
</dbReference>
<dbReference type="EMBL" id="LT629757">
    <property type="protein sequence ID" value="SDR74499.1"/>
    <property type="molecule type" value="Genomic_DNA"/>
</dbReference>
<evidence type="ECO:0000256" key="4">
    <source>
        <dbReference type="ARBA" id="ARBA00022989"/>
    </source>
</evidence>
<dbReference type="PANTHER" id="PTHR38459:SF1">
    <property type="entry name" value="PROPHAGE BACTOPRENOL-LINKED GLUCOSE TRANSLOCASE HOMOLOG"/>
    <property type="match status" value="1"/>
</dbReference>
<evidence type="ECO:0000256" key="2">
    <source>
        <dbReference type="ARBA" id="ARBA00009399"/>
    </source>
</evidence>
<dbReference type="GO" id="GO:0005886">
    <property type="term" value="C:plasma membrane"/>
    <property type="evidence" value="ECO:0007669"/>
    <property type="project" value="TreeGrafter"/>
</dbReference>
<dbReference type="InterPro" id="IPR051401">
    <property type="entry name" value="GtrA_CellWall_Glycosyl"/>
</dbReference>
<evidence type="ECO:0000259" key="7">
    <source>
        <dbReference type="Pfam" id="PF04138"/>
    </source>
</evidence>
<dbReference type="GO" id="GO:0000271">
    <property type="term" value="P:polysaccharide biosynthetic process"/>
    <property type="evidence" value="ECO:0007669"/>
    <property type="project" value="InterPro"/>
</dbReference>
<dbReference type="STRING" id="642780.SAMN04488570_0238"/>
<name>A0A1H1LKV1_9ACTN</name>
<comment type="subcellular location">
    <subcellularLocation>
        <location evidence="1">Membrane</location>
        <topology evidence="1">Multi-pass membrane protein</topology>
    </subcellularLocation>
</comment>
<dbReference type="InterPro" id="IPR007267">
    <property type="entry name" value="GtrA_DPMS_TM"/>
</dbReference>
<gene>
    <name evidence="8" type="ORF">SAMN04488570_0238</name>
</gene>
<dbReference type="Proteomes" id="UP000198859">
    <property type="component" value="Chromosome I"/>
</dbReference>
<dbReference type="RefSeq" id="WP_197681059.1">
    <property type="nucleotide sequence ID" value="NZ_LT629757.1"/>
</dbReference>